<dbReference type="SUPFAM" id="SSF52096">
    <property type="entry name" value="ClpP/crotonase"/>
    <property type="match status" value="1"/>
</dbReference>
<comment type="similarity">
    <text evidence="1">Belongs to the enoyl-CoA hydratase/isomerase family.</text>
</comment>
<accession>A0A3N5CB49</accession>
<proteinExistence type="inferred from homology"/>
<protein>
    <submittedName>
        <fullName evidence="3">Enoyl-CoA hydratase</fullName>
    </submittedName>
</protein>
<dbReference type="Proteomes" id="UP000276443">
    <property type="component" value="Unassembled WGS sequence"/>
</dbReference>
<gene>
    <name evidence="3" type="ORF">EDC24_0003</name>
</gene>
<keyword evidence="4" id="KW-1185">Reference proteome</keyword>
<dbReference type="Pfam" id="PF00378">
    <property type="entry name" value="ECH_1"/>
    <property type="match status" value="1"/>
</dbReference>
<dbReference type="InterPro" id="IPR029045">
    <property type="entry name" value="ClpP/crotonase-like_dom_sf"/>
</dbReference>
<dbReference type="CDD" id="cd06558">
    <property type="entry name" value="crotonase-like"/>
    <property type="match status" value="1"/>
</dbReference>
<name>A0A3N5CB49_9BACI</name>
<dbReference type="PANTHER" id="PTHR43459:SF1">
    <property type="entry name" value="EG:BACN32G11.4 PROTEIN"/>
    <property type="match status" value="1"/>
</dbReference>
<dbReference type="AlphaFoldDB" id="A0A3N5CB49"/>
<reference evidence="3 4" key="1">
    <citation type="submission" date="2018-11" db="EMBL/GenBank/DDBJ databases">
        <title>Genomic Encyclopedia of Type Strains, Phase IV (KMG-IV): sequencing the most valuable type-strain genomes for metagenomic binning, comparative biology and taxonomic classification.</title>
        <authorList>
            <person name="Goeker M."/>
        </authorList>
    </citation>
    <scope>NUCLEOTIDE SEQUENCE [LARGE SCALE GENOMIC DNA]</scope>
    <source>
        <strain evidence="3 4">DSM 18090</strain>
    </source>
</reference>
<organism evidence="3 4">
    <name type="scientific">Aquisalibacillus elongatus</name>
    <dbReference type="NCBI Taxonomy" id="485577"/>
    <lineage>
        <taxon>Bacteria</taxon>
        <taxon>Bacillati</taxon>
        <taxon>Bacillota</taxon>
        <taxon>Bacilli</taxon>
        <taxon>Bacillales</taxon>
        <taxon>Bacillaceae</taxon>
        <taxon>Aquisalibacillus</taxon>
    </lineage>
</organism>
<dbReference type="Gene3D" id="1.10.12.10">
    <property type="entry name" value="Lyase 2-enoyl-coa Hydratase, Chain A, domain 2"/>
    <property type="match status" value="1"/>
</dbReference>
<evidence type="ECO:0000313" key="3">
    <source>
        <dbReference type="EMBL" id="RPF57052.1"/>
    </source>
</evidence>
<sequence length="257" mass="28277">MEEKTVFVHREGPVTTIKLNREDHLNAMDVELLNELAEVLEEVQNDESNIVVLTGKGKAFSAGGDMKTMLQSSDPKAFEDVMQKIKRVSTLFFTMPKITISALNGAAAGLGLSIALAADYVIAKEDAKVAMNFIGIGLIPDGGGHFYMEQRVGSVKAKQLIWEGQMMTAKEAKPLGLVDVVCENLDSTLSGYLTKLSQAPLLAMIESKKIINNEQLPHLEEILDQETKGQAKMRQTEDHKEGVDAFLNKRKPEFKGE</sequence>
<feature type="compositionally biased region" description="Basic and acidic residues" evidence="2">
    <location>
        <begin position="227"/>
        <end position="243"/>
    </location>
</feature>
<dbReference type="Gene3D" id="3.90.226.10">
    <property type="entry name" value="2-enoyl-CoA Hydratase, Chain A, domain 1"/>
    <property type="match status" value="1"/>
</dbReference>
<evidence type="ECO:0000256" key="2">
    <source>
        <dbReference type="SAM" id="MobiDB-lite"/>
    </source>
</evidence>
<dbReference type="GO" id="GO:0003824">
    <property type="term" value="F:catalytic activity"/>
    <property type="evidence" value="ECO:0007669"/>
    <property type="project" value="UniProtKB-ARBA"/>
</dbReference>
<evidence type="ECO:0000313" key="4">
    <source>
        <dbReference type="Proteomes" id="UP000276443"/>
    </source>
</evidence>
<dbReference type="NCBIfam" id="NF005804">
    <property type="entry name" value="PRK07659.1"/>
    <property type="match status" value="1"/>
</dbReference>
<dbReference type="EMBL" id="RKRF01000001">
    <property type="protein sequence ID" value="RPF57052.1"/>
    <property type="molecule type" value="Genomic_DNA"/>
</dbReference>
<dbReference type="InterPro" id="IPR001753">
    <property type="entry name" value="Enoyl-CoA_hydra/iso"/>
</dbReference>
<dbReference type="OrthoDB" id="9775794at2"/>
<dbReference type="InterPro" id="IPR014748">
    <property type="entry name" value="Enoyl-CoA_hydra_C"/>
</dbReference>
<comment type="caution">
    <text evidence="3">The sequence shown here is derived from an EMBL/GenBank/DDBJ whole genome shotgun (WGS) entry which is preliminary data.</text>
</comment>
<evidence type="ECO:0000256" key="1">
    <source>
        <dbReference type="ARBA" id="ARBA00005254"/>
    </source>
</evidence>
<dbReference type="RefSeq" id="WP_124218844.1">
    <property type="nucleotide sequence ID" value="NZ_RKRF01000001.1"/>
</dbReference>
<feature type="region of interest" description="Disordered" evidence="2">
    <location>
        <begin position="227"/>
        <end position="257"/>
    </location>
</feature>
<dbReference type="PANTHER" id="PTHR43459">
    <property type="entry name" value="ENOYL-COA HYDRATASE"/>
    <property type="match status" value="1"/>
</dbReference>